<evidence type="ECO:0000313" key="3">
    <source>
        <dbReference type="Proteomes" id="UP001301769"/>
    </source>
</evidence>
<accession>A0AAN7B753</accession>
<comment type="caution">
    <text evidence="2">The sequence shown here is derived from an EMBL/GenBank/DDBJ whole genome shotgun (WGS) entry which is preliminary data.</text>
</comment>
<reference evidence="2" key="1">
    <citation type="journal article" date="2023" name="Mol. Phylogenet. Evol.">
        <title>Genome-scale phylogeny and comparative genomics of the fungal order Sordariales.</title>
        <authorList>
            <person name="Hensen N."/>
            <person name="Bonometti L."/>
            <person name="Westerberg I."/>
            <person name="Brannstrom I.O."/>
            <person name="Guillou S."/>
            <person name="Cros-Aarteil S."/>
            <person name="Calhoun S."/>
            <person name="Haridas S."/>
            <person name="Kuo A."/>
            <person name="Mondo S."/>
            <person name="Pangilinan J."/>
            <person name="Riley R."/>
            <person name="LaButti K."/>
            <person name="Andreopoulos B."/>
            <person name="Lipzen A."/>
            <person name="Chen C."/>
            <person name="Yan M."/>
            <person name="Daum C."/>
            <person name="Ng V."/>
            <person name="Clum A."/>
            <person name="Steindorff A."/>
            <person name="Ohm R.A."/>
            <person name="Martin F."/>
            <person name="Silar P."/>
            <person name="Natvig D.O."/>
            <person name="Lalanne C."/>
            <person name="Gautier V."/>
            <person name="Ament-Velasquez S.L."/>
            <person name="Kruys A."/>
            <person name="Hutchinson M.I."/>
            <person name="Powell A.J."/>
            <person name="Barry K."/>
            <person name="Miller A.N."/>
            <person name="Grigoriev I.V."/>
            <person name="Debuchy R."/>
            <person name="Gladieux P."/>
            <person name="Hiltunen Thoren M."/>
            <person name="Johannesson H."/>
        </authorList>
    </citation>
    <scope>NUCLEOTIDE SEQUENCE</scope>
    <source>
        <strain evidence="2">PSN293</strain>
    </source>
</reference>
<keyword evidence="1" id="KW-0732">Signal</keyword>
<feature type="signal peptide" evidence="1">
    <location>
        <begin position="1"/>
        <end position="18"/>
    </location>
</feature>
<organism evidence="2 3">
    <name type="scientific">Rhypophila decipiens</name>
    <dbReference type="NCBI Taxonomy" id="261697"/>
    <lineage>
        <taxon>Eukaryota</taxon>
        <taxon>Fungi</taxon>
        <taxon>Dikarya</taxon>
        <taxon>Ascomycota</taxon>
        <taxon>Pezizomycotina</taxon>
        <taxon>Sordariomycetes</taxon>
        <taxon>Sordariomycetidae</taxon>
        <taxon>Sordariales</taxon>
        <taxon>Naviculisporaceae</taxon>
        <taxon>Rhypophila</taxon>
    </lineage>
</organism>
<dbReference type="Proteomes" id="UP001301769">
    <property type="component" value="Unassembled WGS sequence"/>
</dbReference>
<protein>
    <submittedName>
        <fullName evidence="2">Uncharacterized protein</fullName>
    </submittedName>
</protein>
<proteinExistence type="predicted"/>
<evidence type="ECO:0000256" key="1">
    <source>
        <dbReference type="SAM" id="SignalP"/>
    </source>
</evidence>
<evidence type="ECO:0000313" key="2">
    <source>
        <dbReference type="EMBL" id="KAK4210580.1"/>
    </source>
</evidence>
<dbReference type="EMBL" id="MU858171">
    <property type="protein sequence ID" value="KAK4210580.1"/>
    <property type="molecule type" value="Genomic_DNA"/>
</dbReference>
<feature type="chain" id="PRO_5042927036" evidence="1">
    <location>
        <begin position="19"/>
        <end position="119"/>
    </location>
</feature>
<reference evidence="2" key="2">
    <citation type="submission" date="2023-05" db="EMBL/GenBank/DDBJ databases">
        <authorList>
            <consortium name="Lawrence Berkeley National Laboratory"/>
            <person name="Steindorff A."/>
            <person name="Hensen N."/>
            <person name="Bonometti L."/>
            <person name="Westerberg I."/>
            <person name="Brannstrom I.O."/>
            <person name="Guillou S."/>
            <person name="Cros-Aarteil S."/>
            <person name="Calhoun S."/>
            <person name="Haridas S."/>
            <person name="Kuo A."/>
            <person name="Mondo S."/>
            <person name="Pangilinan J."/>
            <person name="Riley R."/>
            <person name="Labutti K."/>
            <person name="Andreopoulos B."/>
            <person name="Lipzen A."/>
            <person name="Chen C."/>
            <person name="Yanf M."/>
            <person name="Daum C."/>
            <person name="Ng V."/>
            <person name="Clum A."/>
            <person name="Ohm R."/>
            <person name="Martin F."/>
            <person name="Silar P."/>
            <person name="Natvig D."/>
            <person name="Lalanne C."/>
            <person name="Gautier V."/>
            <person name="Ament-Velasquez S.L."/>
            <person name="Kruys A."/>
            <person name="Hutchinson M.I."/>
            <person name="Powell A.J."/>
            <person name="Barry K."/>
            <person name="Miller A.N."/>
            <person name="Grigoriev I.V."/>
            <person name="Debuchy R."/>
            <person name="Gladieux P."/>
            <person name="Thoren M.H."/>
            <person name="Johannesson H."/>
        </authorList>
    </citation>
    <scope>NUCLEOTIDE SEQUENCE</scope>
    <source>
        <strain evidence="2">PSN293</strain>
    </source>
</reference>
<name>A0AAN7B753_9PEZI</name>
<keyword evidence="3" id="KW-1185">Reference proteome</keyword>
<sequence length="119" mass="13171">MRSPALVVYWLLPILAWGDSLPFTKRQEKGYVWSLIGYSQRSCKGEVVASWRGSSYVPRCIQIDQARSIAGGSGNGVGVNVWQDTNCTVPAPRLELSGQDENKLPCYNTAVRSFSLMQT</sequence>
<gene>
    <name evidence="2" type="ORF">QBC37DRAFT_428537</name>
</gene>
<dbReference type="AlphaFoldDB" id="A0AAN7B753"/>